<dbReference type="AlphaFoldDB" id="A0A507QUC4"/>
<dbReference type="InterPro" id="IPR001509">
    <property type="entry name" value="Epimerase_deHydtase"/>
</dbReference>
<dbReference type="InterPro" id="IPR051783">
    <property type="entry name" value="NAD(P)-dependent_oxidoreduct"/>
</dbReference>
<dbReference type="GO" id="GO:0005737">
    <property type="term" value="C:cytoplasm"/>
    <property type="evidence" value="ECO:0007669"/>
    <property type="project" value="TreeGrafter"/>
</dbReference>
<dbReference type="EMBL" id="VIFY01000099">
    <property type="protein sequence ID" value="TQB70655.1"/>
    <property type="molecule type" value="Genomic_DNA"/>
</dbReference>
<feature type="region of interest" description="Disordered" evidence="1">
    <location>
        <begin position="310"/>
        <end position="340"/>
    </location>
</feature>
<evidence type="ECO:0000313" key="3">
    <source>
        <dbReference type="EMBL" id="TQB70655.1"/>
    </source>
</evidence>
<dbReference type="InterPro" id="IPR036291">
    <property type="entry name" value="NAD(P)-bd_dom_sf"/>
</dbReference>
<reference evidence="3 4" key="1">
    <citation type="submission" date="2019-06" db="EMBL/GenBank/DDBJ databases">
        <title>Wine fermentation using esterase from Monascus purpureus.</title>
        <authorList>
            <person name="Geng C."/>
            <person name="Zhang Y."/>
        </authorList>
    </citation>
    <scope>NUCLEOTIDE SEQUENCE [LARGE SCALE GENOMIC DNA]</scope>
    <source>
        <strain evidence="3">HQ1</strain>
    </source>
</reference>
<dbReference type="PANTHER" id="PTHR48079">
    <property type="entry name" value="PROTEIN YEEZ"/>
    <property type="match status" value="1"/>
</dbReference>
<keyword evidence="4" id="KW-1185">Reference proteome</keyword>
<dbReference type="InterPro" id="IPR021858">
    <property type="entry name" value="Fun_TF"/>
</dbReference>
<dbReference type="STRING" id="5098.A0A507QUC4"/>
<feature type="region of interest" description="Disordered" evidence="1">
    <location>
        <begin position="400"/>
        <end position="431"/>
    </location>
</feature>
<gene>
    <name evidence="3" type="ORF">MPDQ_008191</name>
</gene>
<dbReference type="Proteomes" id="UP000319663">
    <property type="component" value="Unassembled WGS sequence"/>
</dbReference>
<dbReference type="PANTHER" id="PTHR48079:SF8">
    <property type="entry name" value="NAD(P)-BINDING DOMAIN-CONTAINING PROTEIN"/>
    <property type="match status" value="1"/>
</dbReference>
<dbReference type="GO" id="GO:0004029">
    <property type="term" value="F:aldehyde dehydrogenase (NAD+) activity"/>
    <property type="evidence" value="ECO:0007669"/>
    <property type="project" value="TreeGrafter"/>
</dbReference>
<organism evidence="3 4">
    <name type="scientific">Monascus purpureus</name>
    <name type="common">Red mold</name>
    <name type="synonym">Monascus anka</name>
    <dbReference type="NCBI Taxonomy" id="5098"/>
    <lineage>
        <taxon>Eukaryota</taxon>
        <taxon>Fungi</taxon>
        <taxon>Dikarya</taxon>
        <taxon>Ascomycota</taxon>
        <taxon>Pezizomycotina</taxon>
        <taxon>Eurotiomycetes</taxon>
        <taxon>Eurotiomycetidae</taxon>
        <taxon>Eurotiales</taxon>
        <taxon>Aspergillaceae</taxon>
        <taxon>Monascus</taxon>
    </lineage>
</organism>
<evidence type="ECO:0000313" key="4">
    <source>
        <dbReference type="Proteomes" id="UP000319663"/>
    </source>
</evidence>
<dbReference type="SUPFAM" id="SSF51735">
    <property type="entry name" value="NAD(P)-binding Rossmann-fold domains"/>
    <property type="match status" value="1"/>
</dbReference>
<sequence>MTRIFLTGASGYVGGDVLHTLQKTHPEYAITILVRDSHKGEKISQAYPNVKVILGDLDSASLLEEEVGKADIVVHAASAQHIKSVETIGRALEKRNSSKPAYWIQISGASLLSALDIETGSYGKPSETKYSDLDDIQGIKELIHRYSAKRLVDKFILDFVNSKSEHKVAAVYPPIIYGSGRGPVNQRSVQIPELARLTLQSKTGVQIGQGLSTWSNVHISDISQIFLRLVENAANGTDGPFWNENGIYFAENGAINFAHISKLVTQEAHKLGLVESATAVKQISHEEADSLSGHASVVLGTNAQEKAQRARRTRRHQEAVTEADENVEKSASSANDGGRRHLYTEQARELMSTELATKLASGSIDASLAEVDIRSRGSEWSATGDIVVGPFGVLNFNTSNTTTVNPRTSPPERIDSPSDFSNSPEGVAAGDPSSLEVGSLFNIEDFLQWDDLLGLESDLFGTTVQAAFDPLSPRDLSSDAPISEAGISDMAQRRHRQSRVAHDAHDCESDTQLVSSRQIMAGVLSSSVDVLTDAPFLLKHFRDHLIAELMPLPTGEKSPWTILNIPVAMLTLSELTFFSERRVNHARMANFYSILACSAYHLSSNPSRDLSHSAEYWKHIANQTYHEAKNHIQQSLKTELYGPRKAKYKDQLMAIEGMSAFAVLSCRQKDARSYMVDAERLLRIRGLSKREISRKARLLHHIYTWNRIVGESTYVLHDHSLSGSFTETFSHHFLPQLDQTGNDRCRQVDHNPRLDDFLRLRPRQLDSDLDIDEPKERETGLYDIHLEDSRRFSETLYSQIYGIPETWLSLLSQTTRLANVMDALVRSGNTRDSTNSEAWQALQRRSNRLENMVCSLALRGNSVSRLDSPESVGRSHMHMIHAMNVALVIFFYRRIRNVHPIILQGHVDDVITSLNEFDIALAQSGLPGPGTGWPAFIAGCEAVTTSRRDALLRWIEKGGARSGFAVFDAAKEVIMEVWKEQDEHRSSSTRCGDPHPTWVEVLKRRKLWPIFC</sequence>
<feature type="domain" description="NAD-dependent epimerase/dehydratase" evidence="2">
    <location>
        <begin position="4"/>
        <end position="240"/>
    </location>
</feature>
<proteinExistence type="predicted"/>
<protein>
    <recommendedName>
        <fullName evidence="2">NAD-dependent epimerase/dehydratase domain-containing protein</fullName>
    </recommendedName>
</protein>
<name>A0A507QUC4_MONPU</name>
<dbReference type="Pfam" id="PF01370">
    <property type="entry name" value="Epimerase"/>
    <property type="match status" value="1"/>
</dbReference>
<comment type="caution">
    <text evidence="3">The sequence shown here is derived from an EMBL/GenBank/DDBJ whole genome shotgun (WGS) entry which is preliminary data.</text>
</comment>
<evidence type="ECO:0000256" key="1">
    <source>
        <dbReference type="SAM" id="MobiDB-lite"/>
    </source>
</evidence>
<dbReference type="Pfam" id="PF11951">
    <property type="entry name" value="Fungal_trans_2"/>
    <property type="match status" value="1"/>
</dbReference>
<accession>A0A507QUC4</accession>
<evidence type="ECO:0000259" key="2">
    <source>
        <dbReference type="Pfam" id="PF01370"/>
    </source>
</evidence>
<dbReference type="Gene3D" id="3.40.50.720">
    <property type="entry name" value="NAD(P)-binding Rossmann-like Domain"/>
    <property type="match status" value="1"/>
</dbReference>